<evidence type="ECO:0000313" key="3">
    <source>
        <dbReference type="EMBL" id="GAA4344158.1"/>
    </source>
</evidence>
<evidence type="ECO:0000259" key="2">
    <source>
        <dbReference type="SMART" id="SM00245"/>
    </source>
</evidence>
<dbReference type="SMART" id="SM00245">
    <property type="entry name" value="TSPc"/>
    <property type="match status" value="1"/>
</dbReference>
<gene>
    <name evidence="3" type="ORF">GCM10023184_45110</name>
</gene>
<dbReference type="RefSeq" id="WP_345258278.1">
    <property type="nucleotide sequence ID" value="NZ_BAABGY010000018.1"/>
</dbReference>
<accession>A0ABP8HTD6</accession>
<feature type="signal peptide" evidence="1">
    <location>
        <begin position="1"/>
        <end position="18"/>
    </location>
</feature>
<evidence type="ECO:0000256" key="1">
    <source>
        <dbReference type="SAM" id="SignalP"/>
    </source>
</evidence>
<comment type="caution">
    <text evidence="3">The sequence shown here is derived from an EMBL/GenBank/DDBJ whole genome shotgun (WGS) entry which is preliminary data.</text>
</comment>
<evidence type="ECO:0000313" key="4">
    <source>
        <dbReference type="Proteomes" id="UP001501725"/>
    </source>
</evidence>
<dbReference type="InterPro" id="IPR005151">
    <property type="entry name" value="Tail-specific_protease"/>
</dbReference>
<keyword evidence="1" id="KW-0732">Signal</keyword>
<reference evidence="4" key="1">
    <citation type="journal article" date="2019" name="Int. J. Syst. Evol. Microbiol.">
        <title>The Global Catalogue of Microorganisms (GCM) 10K type strain sequencing project: providing services to taxonomists for standard genome sequencing and annotation.</title>
        <authorList>
            <consortium name="The Broad Institute Genomics Platform"/>
            <consortium name="The Broad Institute Genome Sequencing Center for Infectious Disease"/>
            <person name="Wu L."/>
            <person name="Ma J."/>
        </authorList>
    </citation>
    <scope>NUCLEOTIDE SEQUENCE [LARGE SCALE GENOMIC DNA]</scope>
    <source>
        <strain evidence="4">JCM 17919</strain>
    </source>
</reference>
<feature type="domain" description="Tail specific protease" evidence="2">
    <location>
        <begin position="100"/>
        <end position="317"/>
    </location>
</feature>
<feature type="chain" id="PRO_5046731423" description="Tail specific protease domain-containing protein" evidence="1">
    <location>
        <begin position="19"/>
        <end position="346"/>
    </location>
</feature>
<dbReference type="Pfam" id="PF03572">
    <property type="entry name" value="Peptidase_S41"/>
    <property type="match status" value="1"/>
</dbReference>
<protein>
    <recommendedName>
        <fullName evidence="2">Tail specific protease domain-containing protein</fullName>
    </recommendedName>
</protein>
<organism evidence="3 4">
    <name type="scientific">Flaviaesturariibacter amylovorans</name>
    <dbReference type="NCBI Taxonomy" id="1084520"/>
    <lineage>
        <taxon>Bacteria</taxon>
        <taxon>Pseudomonadati</taxon>
        <taxon>Bacteroidota</taxon>
        <taxon>Chitinophagia</taxon>
        <taxon>Chitinophagales</taxon>
        <taxon>Chitinophagaceae</taxon>
        <taxon>Flaviaestuariibacter</taxon>
    </lineage>
</organism>
<dbReference type="EMBL" id="BAABGY010000018">
    <property type="protein sequence ID" value="GAA4344158.1"/>
    <property type="molecule type" value="Genomic_DNA"/>
</dbReference>
<keyword evidence="4" id="KW-1185">Reference proteome</keyword>
<dbReference type="InterPro" id="IPR029045">
    <property type="entry name" value="ClpP/crotonase-like_dom_sf"/>
</dbReference>
<dbReference type="Gene3D" id="3.90.226.10">
    <property type="entry name" value="2-enoyl-CoA Hydratase, Chain A, domain 1"/>
    <property type="match status" value="1"/>
</dbReference>
<sequence length="346" mass="37798">MRQRLFLAFFLLATAASAQVPDSVQLLVDSALNVMEHRGFNSHKLDWPAIRGRVQQMTAGARTHRDAFPALAWAFDQLGDKHGWITVNDSSHHNQGVTRTKRSWSAGLDTALRKGPRLYNGVVAGRYAYISIHFFGRQTEADMNRYARQISDSLCKNIGPGTRGIIIDLRLNGGGNSHPMNQGLAAVYGNRVLSEGVNGRGERIGVFAIRGGRVTVHGNHGDSIVLAAPRGCGDLSRLPVAVLISPVTGSSAEQLAINFTSRPRTVLIGERTSGYVTANNGFLLPGTDNALVLAESLTRNVHGTLFSEEVRPDIEVTGGDDLFDRSKDLKIKAAVRWLDRQQRVRK</sequence>
<dbReference type="Proteomes" id="UP001501725">
    <property type="component" value="Unassembled WGS sequence"/>
</dbReference>
<name>A0ABP8HTD6_9BACT</name>
<dbReference type="SUPFAM" id="SSF52096">
    <property type="entry name" value="ClpP/crotonase"/>
    <property type="match status" value="1"/>
</dbReference>
<proteinExistence type="predicted"/>